<evidence type="ECO:0000313" key="2">
    <source>
        <dbReference type="Proteomes" id="UP000437131"/>
    </source>
</evidence>
<protein>
    <submittedName>
        <fullName evidence="1">Uncharacterized protein</fullName>
    </submittedName>
</protein>
<organism evidence="1 2">
    <name type="scientific">Cyanobacterium aponinum 0216</name>
    <dbReference type="NCBI Taxonomy" id="2676140"/>
    <lineage>
        <taxon>Bacteria</taxon>
        <taxon>Bacillati</taxon>
        <taxon>Cyanobacteriota</taxon>
        <taxon>Cyanophyceae</taxon>
        <taxon>Oscillatoriophycideae</taxon>
        <taxon>Chroococcales</taxon>
        <taxon>Geminocystaceae</taxon>
        <taxon>Cyanobacterium</taxon>
    </lineage>
</organism>
<reference evidence="1 2" key="1">
    <citation type="submission" date="2019-11" db="EMBL/GenBank/DDBJ databases">
        <title>Isolation of a new High Light Tolerant Cyanobacteria.</title>
        <authorList>
            <person name="Dobson Z."/>
            <person name="Vaughn N."/>
            <person name="Vaughn M."/>
            <person name="Fromme P."/>
            <person name="Mazor Y."/>
        </authorList>
    </citation>
    <scope>NUCLEOTIDE SEQUENCE [LARGE SCALE GENOMIC DNA]</scope>
    <source>
        <strain evidence="1 2">0216</strain>
    </source>
</reference>
<accession>A0A844GPL9</accession>
<proteinExistence type="predicted"/>
<sequence length="131" mass="14915">MDITDTQLKINQLQNQLKLTLDNPSSVKLQIKQINLVQKQLKAIKKEVNLQIKQINQTASQSTPDSLISVGLDLFGKRRLAGQIRQSTRKAIQAEKISLRQPYINLKDYIDAVILEGDKLKLKAEEFLANY</sequence>
<dbReference type="AlphaFoldDB" id="A0A844GPL9"/>
<gene>
    <name evidence="1" type="ORF">GGC33_00990</name>
</gene>
<comment type="caution">
    <text evidence="1">The sequence shown here is derived from an EMBL/GenBank/DDBJ whole genome shotgun (WGS) entry which is preliminary data.</text>
</comment>
<evidence type="ECO:0000313" key="1">
    <source>
        <dbReference type="EMBL" id="MTF37513.1"/>
    </source>
</evidence>
<dbReference type="Proteomes" id="UP000437131">
    <property type="component" value="Unassembled WGS sequence"/>
</dbReference>
<dbReference type="RefSeq" id="WP_155082436.1">
    <property type="nucleotide sequence ID" value="NZ_WMIA01000001.1"/>
</dbReference>
<name>A0A844GPL9_9CHRO</name>
<dbReference type="EMBL" id="WMIA01000001">
    <property type="protein sequence ID" value="MTF37513.1"/>
    <property type="molecule type" value="Genomic_DNA"/>
</dbReference>